<dbReference type="FunFam" id="3.20.20.10:FF:000003">
    <property type="entry name" value="Diaminopimelate decarboxylase"/>
    <property type="match status" value="1"/>
</dbReference>
<sequence>MIATPTKTPHTGQDYLPKKVTETTQLSPNQSLLPLTANINNHDHLEIGGCDLQTLVEQFGSPLYILDETTLRTACHQYRDGFKTYYQGESQVIYASKAWSSLAVVGVIATENLGFDVVSGGELYTTQKALTQLGYSCQEIAQKIYFHGNNKSVAELEQALEMGCTIIVDNWLELQTLVQLGETIPNQKTPILIRLTPGIECHTHEYIRTGHLDSKFGFDPNQLETVFSYIAEQKSLDCRGLHAHIGSQIFERQPHQDLAGVLVEWLKIGQEYGLTLSELNIGGGLGIRYTEDDDPPSIEEWVKAASEAVMKACQRSGIPLPKLIAEPGRSLIGSACVTAYTVGSSKEIPDIRTYVAVDGGMSDNPRPITYQSSYSVVLGNKMSAEINETVTVAGKHCESGDIVIKDAQLPQTHPGDILVIMGTGAYNYSMASNYNRLPRPAAVLVNNGEANLILKRETYDDLIRQDCLPEKLLS</sequence>
<protein>
    <recommendedName>
        <fullName evidence="5 6">Diaminopimelate decarboxylase</fullName>
        <shortName evidence="5">DAP decarboxylase</shortName>
        <shortName evidence="5">DAPDC</shortName>
        <ecNumber evidence="5 6">4.1.1.20</ecNumber>
    </recommendedName>
</protein>
<dbReference type="CDD" id="cd06828">
    <property type="entry name" value="PLPDE_III_DapDC"/>
    <property type="match status" value="1"/>
</dbReference>
<accession>G5J3Y3</accession>
<feature type="binding site" evidence="5">
    <location>
        <position position="426"/>
    </location>
    <ligand>
        <name>substrate</name>
    </ligand>
</feature>
<evidence type="ECO:0000313" key="11">
    <source>
        <dbReference type="Proteomes" id="UP000003477"/>
    </source>
</evidence>
<evidence type="ECO:0000256" key="6">
    <source>
        <dbReference type="NCBIfam" id="TIGR01048"/>
    </source>
</evidence>
<comment type="caution">
    <text evidence="10">The sequence shown here is derived from an EMBL/GenBank/DDBJ whole genome shotgun (WGS) entry which is preliminary data.</text>
</comment>
<comment type="cofactor">
    <cofactor evidence="1 5 7 8">
        <name>pyridoxal 5'-phosphate</name>
        <dbReference type="ChEBI" id="CHEBI:597326"/>
    </cofactor>
</comment>
<dbReference type="PANTHER" id="PTHR43727:SF2">
    <property type="entry name" value="GROUP IV DECARBOXYLASE"/>
    <property type="match status" value="1"/>
</dbReference>
<organism evidence="10 11">
    <name type="scientific">Crocosphaera watsonii WH 0003</name>
    <dbReference type="NCBI Taxonomy" id="423471"/>
    <lineage>
        <taxon>Bacteria</taxon>
        <taxon>Bacillati</taxon>
        <taxon>Cyanobacteriota</taxon>
        <taxon>Cyanophyceae</taxon>
        <taxon>Oscillatoriophycideae</taxon>
        <taxon>Chroococcales</taxon>
        <taxon>Aphanothecaceae</taxon>
        <taxon>Crocosphaera</taxon>
    </lineage>
</organism>
<dbReference type="GO" id="GO:0030170">
    <property type="term" value="F:pyridoxal phosphate binding"/>
    <property type="evidence" value="ECO:0007669"/>
    <property type="project" value="UniProtKB-UniRule"/>
</dbReference>
<gene>
    <name evidence="5" type="primary">lysA</name>
    <name evidence="10" type="ORF">CWATWH0003_2206</name>
</gene>
<dbReference type="UniPathway" id="UPA00034">
    <property type="reaction ID" value="UER00027"/>
</dbReference>
<feature type="binding site" evidence="5">
    <location>
        <position position="366"/>
    </location>
    <ligand>
        <name>substrate</name>
    </ligand>
</feature>
<proteinExistence type="inferred from homology"/>
<dbReference type="Gene3D" id="2.40.37.10">
    <property type="entry name" value="Lyase, Ornithine Decarboxylase, Chain A, domain 1"/>
    <property type="match status" value="1"/>
</dbReference>
<dbReference type="InterPro" id="IPR029066">
    <property type="entry name" value="PLP-binding_barrel"/>
</dbReference>
<comment type="similarity">
    <text evidence="5">Belongs to the Orn/Lys/Arg decarboxylase class-II family. LysA subfamily.</text>
</comment>
<dbReference type="Pfam" id="PF02784">
    <property type="entry name" value="Orn_Arg_deC_N"/>
    <property type="match status" value="1"/>
</dbReference>
<comment type="subunit">
    <text evidence="5">Homodimer.</text>
</comment>
<evidence type="ECO:0000256" key="1">
    <source>
        <dbReference type="ARBA" id="ARBA00001933"/>
    </source>
</evidence>
<dbReference type="GO" id="GO:0008836">
    <property type="term" value="F:diaminopimelate decarboxylase activity"/>
    <property type="evidence" value="ECO:0007669"/>
    <property type="project" value="UniProtKB-UniRule"/>
</dbReference>
<dbReference type="InterPro" id="IPR002986">
    <property type="entry name" value="DAP_deCOOHase_LysA"/>
</dbReference>
<dbReference type="SUPFAM" id="SSF50621">
    <property type="entry name" value="Alanine racemase C-terminal domain-like"/>
    <property type="match status" value="1"/>
</dbReference>
<feature type="binding site" evidence="5">
    <location>
        <position position="284"/>
    </location>
    <ligand>
        <name>pyridoxal 5'-phosphate</name>
        <dbReference type="ChEBI" id="CHEBI:597326"/>
    </ligand>
</feature>
<evidence type="ECO:0000256" key="8">
    <source>
        <dbReference type="RuleBase" id="RU003738"/>
    </source>
</evidence>
<name>G5J3Y3_CROWT</name>
<reference evidence="10 11" key="1">
    <citation type="journal article" date="2011" name="Front. Microbiol.">
        <title>Two Strains of Crocosphaera watsonii with Highly Conserved Genomes are Distinguished by Strain-Specific Features.</title>
        <authorList>
            <person name="Bench S.R."/>
            <person name="Ilikchyan I.N."/>
            <person name="Tripp H.J."/>
            <person name="Zehr J.P."/>
        </authorList>
    </citation>
    <scope>NUCLEOTIDE SEQUENCE [LARGE SCALE GENOMIC DNA]</scope>
    <source>
        <strain evidence="10 11">WH 0003</strain>
    </source>
</reference>
<dbReference type="AlphaFoldDB" id="G5J3Y3"/>
<dbReference type="EC" id="4.1.1.20" evidence="5 6"/>
<keyword evidence="4 5" id="KW-0456">Lyase</keyword>
<dbReference type="Proteomes" id="UP000003477">
    <property type="component" value="Unassembled WGS sequence"/>
</dbReference>
<evidence type="ECO:0000256" key="4">
    <source>
        <dbReference type="ARBA" id="ARBA00023239"/>
    </source>
</evidence>
<dbReference type="InterPro" id="IPR022644">
    <property type="entry name" value="De-COase2_N"/>
</dbReference>
<dbReference type="PANTHER" id="PTHR43727">
    <property type="entry name" value="DIAMINOPIMELATE DECARBOXYLASE"/>
    <property type="match status" value="1"/>
</dbReference>
<dbReference type="InterPro" id="IPR009006">
    <property type="entry name" value="Ala_racemase/Decarboxylase_C"/>
</dbReference>
<feature type="binding site" evidence="5">
    <location>
        <position position="370"/>
    </location>
    <ligand>
        <name>substrate</name>
    </ligand>
</feature>
<feature type="binding site" evidence="5">
    <location>
        <position position="329"/>
    </location>
    <ligand>
        <name>substrate</name>
    </ligand>
</feature>
<keyword evidence="3 5" id="KW-0663">Pyridoxal phosphate</keyword>
<evidence type="ECO:0000256" key="3">
    <source>
        <dbReference type="ARBA" id="ARBA00022898"/>
    </source>
</evidence>
<dbReference type="PRINTS" id="PR01179">
    <property type="entry name" value="ODADCRBXLASE"/>
</dbReference>
<comment type="catalytic activity">
    <reaction evidence="5 8">
        <text>meso-2,6-diaminopimelate + H(+) = L-lysine + CO2</text>
        <dbReference type="Rhea" id="RHEA:15101"/>
        <dbReference type="ChEBI" id="CHEBI:15378"/>
        <dbReference type="ChEBI" id="CHEBI:16526"/>
        <dbReference type="ChEBI" id="CHEBI:32551"/>
        <dbReference type="ChEBI" id="CHEBI:57791"/>
        <dbReference type="EC" id="4.1.1.20"/>
    </reaction>
</comment>
<dbReference type="HAMAP" id="MF_02120">
    <property type="entry name" value="LysA"/>
    <property type="match status" value="1"/>
</dbReference>
<feature type="modified residue" description="N6-(pyridoxal phosphate)lysine" evidence="5 7">
    <location>
        <position position="97"/>
    </location>
</feature>
<dbReference type="InterPro" id="IPR000183">
    <property type="entry name" value="Orn/DAP/Arg_de-COase"/>
</dbReference>
<dbReference type="EMBL" id="AESD01000333">
    <property type="protein sequence ID" value="EHJ13132.1"/>
    <property type="molecule type" value="Genomic_DNA"/>
</dbReference>
<dbReference type="PRINTS" id="PR01181">
    <property type="entry name" value="DAPDCRBXLASE"/>
</dbReference>
<keyword evidence="5 8" id="KW-0457">Lysine biosynthesis</keyword>
<dbReference type="GO" id="GO:0009089">
    <property type="term" value="P:lysine biosynthetic process via diaminopimelate"/>
    <property type="evidence" value="ECO:0007669"/>
    <property type="project" value="UniProtKB-UniRule"/>
</dbReference>
<feature type="binding site" evidence="5">
    <location>
        <position position="426"/>
    </location>
    <ligand>
        <name>pyridoxal 5'-phosphate</name>
        <dbReference type="ChEBI" id="CHEBI:597326"/>
    </ligand>
</feature>
<dbReference type="NCBIfam" id="TIGR01048">
    <property type="entry name" value="lysA"/>
    <property type="match status" value="1"/>
</dbReference>
<evidence type="ECO:0000256" key="7">
    <source>
        <dbReference type="PIRSR" id="PIRSR600183-50"/>
    </source>
</evidence>
<feature type="domain" description="Orn/DAP/Arg decarboxylase 2 N-terminal" evidence="9">
    <location>
        <begin position="75"/>
        <end position="332"/>
    </location>
</feature>
<keyword evidence="2 5" id="KW-0210">Decarboxylase</keyword>
<feature type="binding site" evidence="5">
    <location>
        <begin position="326"/>
        <end position="329"/>
    </location>
    <ligand>
        <name>pyridoxal 5'-phosphate</name>
        <dbReference type="ChEBI" id="CHEBI:597326"/>
    </ligand>
</feature>
<evidence type="ECO:0000256" key="5">
    <source>
        <dbReference type="HAMAP-Rule" id="MF_02120"/>
    </source>
</evidence>
<comment type="function">
    <text evidence="5">Specifically catalyzes the decarboxylation of meso-diaminopimelate (meso-DAP) to L-lysine.</text>
</comment>
<comment type="pathway">
    <text evidence="5 8">Amino-acid biosynthesis; L-lysine biosynthesis via DAP pathway; L-lysine from DL-2,6-diaminopimelate: step 1/1.</text>
</comment>
<dbReference type="PATRIC" id="fig|423471.3.peg.2071"/>
<evidence type="ECO:0000313" key="10">
    <source>
        <dbReference type="EMBL" id="EHJ13132.1"/>
    </source>
</evidence>
<dbReference type="Gene3D" id="3.20.20.10">
    <property type="entry name" value="Alanine racemase"/>
    <property type="match status" value="1"/>
</dbReference>
<feature type="binding site" evidence="5">
    <location>
        <position position="398"/>
    </location>
    <ligand>
        <name>substrate</name>
    </ligand>
</feature>
<keyword evidence="5" id="KW-0028">Amino-acid biosynthesis</keyword>
<feature type="active site" description="Proton donor" evidence="7">
    <location>
        <position position="397"/>
    </location>
</feature>
<evidence type="ECO:0000259" key="9">
    <source>
        <dbReference type="Pfam" id="PF02784"/>
    </source>
</evidence>
<dbReference type="SUPFAM" id="SSF51419">
    <property type="entry name" value="PLP-binding barrel"/>
    <property type="match status" value="1"/>
</dbReference>
<evidence type="ECO:0000256" key="2">
    <source>
        <dbReference type="ARBA" id="ARBA00022793"/>
    </source>
</evidence>
<dbReference type="GeneID" id="88765917"/>
<dbReference type="RefSeq" id="WP_007310484.1">
    <property type="nucleotide sequence ID" value="NZ_AESD01000333.1"/>
</dbReference>